<dbReference type="Pfam" id="PF05995">
    <property type="entry name" value="CDO_I"/>
    <property type="match status" value="1"/>
</dbReference>
<keyword evidence="8 12" id="KW-0560">Oxidoreductase</keyword>
<dbReference type="GO" id="GO:0017172">
    <property type="term" value="F:cysteine dioxygenase activity"/>
    <property type="evidence" value="ECO:0007669"/>
    <property type="project" value="UniProtKB-UniRule"/>
</dbReference>
<dbReference type="PANTHER" id="PTHR12918:SF1">
    <property type="entry name" value="CYSTEINE DIOXYGENASE TYPE 1"/>
    <property type="match status" value="1"/>
</dbReference>
<dbReference type="CDD" id="cd10548">
    <property type="entry name" value="cupin_CDO"/>
    <property type="match status" value="1"/>
</dbReference>
<dbReference type="GO" id="GO:0042412">
    <property type="term" value="P:taurine biosynthetic process"/>
    <property type="evidence" value="ECO:0007669"/>
    <property type="project" value="UniProtKB-UniRule"/>
</dbReference>
<comment type="caution">
    <text evidence="13">The sequence shown here is derived from an EMBL/GenBank/DDBJ whole genome shotgun (WGS) entry which is preliminary data.</text>
</comment>
<dbReference type="GO" id="GO:0008198">
    <property type="term" value="F:ferrous iron binding"/>
    <property type="evidence" value="ECO:0007669"/>
    <property type="project" value="UniProtKB-ARBA"/>
</dbReference>
<accession>A0A9P9YJY7</accession>
<dbReference type="InterPro" id="IPR014710">
    <property type="entry name" value="RmlC-like_jellyroll"/>
</dbReference>
<evidence type="ECO:0000256" key="6">
    <source>
        <dbReference type="ARBA" id="ARBA00022784"/>
    </source>
</evidence>
<dbReference type="Gene3D" id="2.60.120.10">
    <property type="entry name" value="Jelly Rolls"/>
    <property type="match status" value="1"/>
</dbReference>
<keyword evidence="9 11" id="KW-0408">Iron</keyword>
<protein>
    <recommendedName>
        <fullName evidence="4 12">Cysteine dioxygenase</fullName>
        <ecNumber evidence="4 12">1.13.11.20</ecNumber>
    </recommendedName>
</protein>
<dbReference type="EMBL" id="JAMKOV010000007">
    <property type="protein sequence ID" value="KAI8038395.1"/>
    <property type="molecule type" value="Genomic_DNA"/>
</dbReference>
<feature type="binding site" evidence="11">
    <location>
        <position position="180"/>
    </location>
    <ligand>
        <name>Fe cation</name>
        <dbReference type="ChEBI" id="CHEBI:24875"/>
        <note>catalytic</note>
    </ligand>
</feature>
<evidence type="ECO:0000256" key="5">
    <source>
        <dbReference type="ARBA" id="ARBA00022723"/>
    </source>
</evidence>
<proteinExistence type="inferred from homology"/>
<evidence type="ECO:0000256" key="2">
    <source>
        <dbReference type="ARBA" id="ARBA00004759"/>
    </source>
</evidence>
<evidence type="ECO:0000256" key="3">
    <source>
        <dbReference type="ARBA" id="ARBA00006622"/>
    </source>
</evidence>
<name>A0A9P9YJY7_9MUSC</name>
<dbReference type="InterPro" id="IPR011051">
    <property type="entry name" value="RmlC_Cupin_sf"/>
</dbReference>
<dbReference type="OrthoDB" id="543511at2759"/>
<evidence type="ECO:0000256" key="10">
    <source>
        <dbReference type="PIRSR" id="PIRSR610300-50"/>
    </source>
</evidence>
<evidence type="ECO:0000256" key="7">
    <source>
        <dbReference type="ARBA" id="ARBA00022964"/>
    </source>
</evidence>
<comment type="similarity">
    <text evidence="3 12">Belongs to the cysteine dioxygenase family.</text>
</comment>
<dbReference type="GO" id="GO:0019448">
    <property type="term" value="P:L-cysteine catabolic process"/>
    <property type="evidence" value="ECO:0007669"/>
    <property type="project" value="TreeGrafter"/>
</dbReference>
<dbReference type="PANTHER" id="PTHR12918">
    <property type="entry name" value="CYSTEINE DIOXYGENASE"/>
    <property type="match status" value="1"/>
</dbReference>
<evidence type="ECO:0000256" key="8">
    <source>
        <dbReference type="ARBA" id="ARBA00023002"/>
    </source>
</evidence>
<dbReference type="EC" id="1.13.11.20" evidence="4 12"/>
<reference evidence="13" key="1">
    <citation type="journal article" date="2023" name="Genome Biol. Evol.">
        <title>Long-read-based Genome Assembly of Drosophila gunungcola Reveals Fewer Chemosensory Genes in Flower-breeding Species.</title>
        <authorList>
            <person name="Negi A."/>
            <person name="Liao B.Y."/>
            <person name="Yeh S.D."/>
        </authorList>
    </citation>
    <scope>NUCLEOTIDE SEQUENCE</scope>
    <source>
        <strain evidence="13">Sukarami</strain>
    </source>
</reference>
<dbReference type="FunFam" id="2.60.120.10:FF:000045">
    <property type="entry name" value="Cysteine dioxygenase 1"/>
    <property type="match status" value="1"/>
</dbReference>
<evidence type="ECO:0000313" key="13">
    <source>
        <dbReference type="EMBL" id="KAI8038395.1"/>
    </source>
</evidence>
<evidence type="ECO:0000313" key="14">
    <source>
        <dbReference type="Proteomes" id="UP001059596"/>
    </source>
</evidence>
<keyword evidence="7 12" id="KW-0223">Dioxygenase</keyword>
<sequence length="302" mass="34968">MSRNRGVRSVEFLQSEVERVRLLEAIQSSRTASNQNIHIYIYIYLPITSDHRLYNVNQSKPKMALSKIDSEIEQVDQEKYLRQATSYYQALEKPLKYGPAVDTLTDLVAALHREFESNYVNIEMVNHLMLTYKSNPREWRKYAKFDRYSYTRNLVDAGNGKFNLLILCWGEGHGSSVHDHADSHCFMKMLKGDLREKRYEYPNRSGRDTAARHSHHPDGEIDSRELVEIGETPIAVNDVAYINDNLGLHRVENPSHSDTSVSLHLYCPPFDTCSVFQDSLKKTTAKVTFWSKYGVRTKQNEQ</sequence>
<feature type="cross-link" description="3'-(S-cysteinyl)-tyrosine (Cys-Tyr)" evidence="10">
    <location>
        <begin position="185"/>
        <end position="266"/>
    </location>
</feature>
<feature type="binding site" evidence="11">
    <location>
        <position position="249"/>
    </location>
    <ligand>
        <name>Fe cation</name>
        <dbReference type="ChEBI" id="CHEBI:24875"/>
        <note>catalytic</note>
    </ligand>
</feature>
<dbReference type="AlphaFoldDB" id="A0A9P9YJY7"/>
<keyword evidence="6 10" id="KW-0883">Thioether bond</keyword>
<dbReference type="SUPFAM" id="SSF51182">
    <property type="entry name" value="RmlC-like cupins"/>
    <property type="match status" value="1"/>
</dbReference>
<comment type="pathway">
    <text evidence="2 12">Organosulfur biosynthesis; taurine biosynthesis; hypotaurine from L-cysteine: step 1/2.</text>
</comment>
<dbReference type="Proteomes" id="UP001059596">
    <property type="component" value="Unassembled WGS sequence"/>
</dbReference>
<evidence type="ECO:0000256" key="9">
    <source>
        <dbReference type="ARBA" id="ARBA00023004"/>
    </source>
</evidence>
<evidence type="ECO:0000256" key="12">
    <source>
        <dbReference type="RuleBase" id="RU366010"/>
    </source>
</evidence>
<comment type="cofactor">
    <cofactor evidence="12">
        <name>Fe cation</name>
        <dbReference type="ChEBI" id="CHEBI:24875"/>
    </cofactor>
    <text evidence="12">Binds 1 Fe cation per subunit.</text>
</comment>
<feature type="binding site" evidence="11">
    <location>
        <position position="178"/>
    </location>
    <ligand>
        <name>Fe cation</name>
        <dbReference type="ChEBI" id="CHEBI:24875"/>
        <note>catalytic</note>
    </ligand>
</feature>
<comment type="catalytic activity">
    <reaction evidence="1 12">
        <text>L-cysteine + O2 = 3-sulfino-L-alanine + H(+)</text>
        <dbReference type="Rhea" id="RHEA:20441"/>
        <dbReference type="ChEBI" id="CHEBI:15378"/>
        <dbReference type="ChEBI" id="CHEBI:15379"/>
        <dbReference type="ChEBI" id="CHEBI:35235"/>
        <dbReference type="ChEBI" id="CHEBI:61085"/>
        <dbReference type="EC" id="1.13.11.20"/>
    </reaction>
</comment>
<organism evidence="13 14">
    <name type="scientific">Drosophila gunungcola</name>
    <name type="common">fruit fly</name>
    <dbReference type="NCBI Taxonomy" id="103775"/>
    <lineage>
        <taxon>Eukaryota</taxon>
        <taxon>Metazoa</taxon>
        <taxon>Ecdysozoa</taxon>
        <taxon>Arthropoda</taxon>
        <taxon>Hexapoda</taxon>
        <taxon>Insecta</taxon>
        <taxon>Pterygota</taxon>
        <taxon>Neoptera</taxon>
        <taxon>Endopterygota</taxon>
        <taxon>Diptera</taxon>
        <taxon>Brachycera</taxon>
        <taxon>Muscomorpha</taxon>
        <taxon>Ephydroidea</taxon>
        <taxon>Drosophilidae</taxon>
        <taxon>Drosophila</taxon>
        <taxon>Sophophora</taxon>
    </lineage>
</organism>
<keyword evidence="14" id="KW-1185">Reference proteome</keyword>
<evidence type="ECO:0000256" key="11">
    <source>
        <dbReference type="PIRSR" id="PIRSR610300-51"/>
    </source>
</evidence>
<evidence type="ECO:0000256" key="1">
    <source>
        <dbReference type="ARBA" id="ARBA00000629"/>
    </source>
</evidence>
<dbReference type="InterPro" id="IPR010300">
    <property type="entry name" value="CDO_1"/>
</dbReference>
<keyword evidence="5 11" id="KW-0479">Metal-binding</keyword>
<gene>
    <name evidence="13" type="ORF">M5D96_008293</name>
</gene>
<evidence type="ECO:0000256" key="4">
    <source>
        <dbReference type="ARBA" id="ARBA00013133"/>
    </source>
</evidence>